<accession>A0A4Q2L4Z3</accession>
<reference evidence="9 10" key="1">
    <citation type="submission" date="2019-01" db="EMBL/GenBank/DDBJ databases">
        <title>Agromyces.</title>
        <authorList>
            <person name="Li J."/>
        </authorList>
    </citation>
    <scope>NUCLEOTIDE SEQUENCE [LARGE SCALE GENOMIC DNA]</scope>
    <source>
        <strain evidence="9 10">DSM 15934</strain>
    </source>
</reference>
<comment type="caution">
    <text evidence="9">The sequence shown here is derived from an EMBL/GenBank/DDBJ whole genome shotgun (WGS) entry which is preliminary data.</text>
</comment>
<dbReference type="OrthoDB" id="196964at2"/>
<dbReference type="Pfam" id="PF00825">
    <property type="entry name" value="Ribonuclease_P"/>
    <property type="match status" value="1"/>
</dbReference>
<proteinExistence type="inferred from homology"/>
<dbReference type="AlphaFoldDB" id="A0A4Q2L4Z3"/>
<dbReference type="PANTHER" id="PTHR33992">
    <property type="entry name" value="RIBONUCLEASE P PROTEIN COMPONENT"/>
    <property type="match status" value="1"/>
</dbReference>
<gene>
    <name evidence="7 9" type="primary">rnpA</name>
    <name evidence="9" type="ORF">ESP51_08065</name>
</gene>
<dbReference type="Gene3D" id="3.30.230.10">
    <property type="match status" value="1"/>
</dbReference>
<dbReference type="GO" id="GO:0000049">
    <property type="term" value="F:tRNA binding"/>
    <property type="evidence" value="ECO:0007669"/>
    <property type="project" value="UniProtKB-UniRule"/>
</dbReference>
<evidence type="ECO:0000313" key="10">
    <source>
        <dbReference type="Proteomes" id="UP000293865"/>
    </source>
</evidence>
<dbReference type="PROSITE" id="PS00648">
    <property type="entry name" value="RIBONUCLEASE_P"/>
    <property type="match status" value="1"/>
</dbReference>
<comment type="similarity">
    <text evidence="7">Belongs to the RnpA family.</text>
</comment>
<dbReference type="SUPFAM" id="SSF54211">
    <property type="entry name" value="Ribosomal protein S5 domain 2-like"/>
    <property type="match status" value="1"/>
</dbReference>
<evidence type="ECO:0000256" key="7">
    <source>
        <dbReference type="HAMAP-Rule" id="MF_00227"/>
    </source>
</evidence>
<dbReference type="GO" id="GO:0042781">
    <property type="term" value="F:3'-tRNA processing endoribonuclease activity"/>
    <property type="evidence" value="ECO:0007669"/>
    <property type="project" value="TreeGrafter"/>
</dbReference>
<evidence type="ECO:0000256" key="2">
    <source>
        <dbReference type="ARBA" id="ARBA00022694"/>
    </source>
</evidence>
<dbReference type="GO" id="GO:0004526">
    <property type="term" value="F:ribonuclease P activity"/>
    <property type="evidence" value="ECO:0007669"/>
    <property type="project" value="UniProtKB-UniRule"/>
</dbReference>
<keyword evidence="5 7" id="KW-0378">Hydrolase</keyword>
<dbReference type="InterPro" id="IPR020539">
    <property type="entry name" value="RNase_P_CS"/>
</dbReference>
<name>A0A4Q2L4Z3_9MICO</name>
<dbReference type="InterPro" id="IPR014721">
    <property type="entry name" value="Ribsml_uS5_D2-typ_fold_subgr"/>
</dbReference>
<dbReference type="NCBIfam" id="TIGR00188">
    <property type="entry name" value="rnpA"/>
    <property type="match status" value="1"/>
</dbReference>
<comment type="function">
    <text evidence="1 7">RNaseP catalyzes the removal of the 5'-leader sequence from pre-tRNA to produce the mature 5'-terminus. It can also cleave other RNA substrates such as 4.5S RNA. The protein component plays an auxiliary but essential role in vivo by binding to the 5'-leader sequence and broadening the substrate specificity of the ribozyme.</text>
</comment>
<dbReference type="GO" id="GO:0001682">
    <property type="term" value="P:tRNA 5'-leader removal"/>
    <property type="evidence" value="ECO:0007669"/>
    <property type="project" value="UniProtKB-UniRule"/>
</dbReference>
<dbReference type="GO" id="GO:0030677">
    <property type="term" value="C:ribonuclease P complex"/>
    <property type="evidence" value="ECO:0007669"/>
    <property type="project" value="TreeGrafter"/>
</dbReference>
<comment type="subunit">
    <text evidence="7">Consists of a catalytic RNA component (M1 or rnpB) and a protein subunit.</text>
</comment>
<evidence type="ECO:0000256" key="4">
    <source>
        <dbReference type="ARBA" id="ARBA00022759"/>
    </source>
</evidence>
<evidence type="ECO:0000313" key="9">
    <source>
        <dbReference type="EMBL" id="RXZ71473.1"/>
    </source>
</evidence>
<dbReference type="EC" id="3.1.26.5" evidence="7 8"/>
<protein>
    <recommendedName>
        <fullName evidence="7 8">Ribonuclease P protein component</fullName>
        <shortName evidence="7">RNase P protein</shortName>
        <shortName evidence="7">RNaseP protein</shortName>
        <ecNumber evidence="7 8">3.1.26.5</ecNumber>
    </recommendedName>
    <alternativeName>
        <fullName evidence="7">Protein C5</fullName>
    </alternativeName>
</protein>
<keyword evidence="6 7" id="KW-0694">RNA-binding</keyword>
<organism evidence="9 10">
    <name type="scientific">Agromyces albus</name>
    <dbReference type="NCBI Taxonomy" id="205332"/>
    <lineage>
        <taxon>Bacteria</taxon>
        <taxon>Bacillati</taxon>
        <taxon>Actinomycetota</taxon>
        <taxon>Actinomycetes</taxon>
        <taxon>Micrococcales</taxon>
        <taxon>Microbacteriaceae</taxon>
        <taxon>Agromyces</taxon>
    </lineage>
</organism>
<evidence type="ECO:0000256" key="3">
    <source>
        <dbReference type="ARBA" id="ARBA00022722"/>
    </source>
</evidence>
<dbReference type="InterPro" id="IPR000100">
    <property type="entry name" value="RNase_P"/>
</dbReference>
<keyword evidence="10" id="KW-1185">Reference proteome</keyword>
<evidence type="ECO:0000256" key="5">
    <source>
        <dbReference type="ARBA" id="ARBA00022801"/>
    </source>
</evidence>
<keyword evidence="4 7" id="KW-0255">Endonuclease</keyword>
<dbReference type="EMBL" id="SDPN01000011">
    <property type="protein sequence ID" value="RXZ71473.1"/>
    <property type="molecule type" value="Genomic_DNA"/>
</dbReference>
<evidence type="ECO:0000256" key="6">
    <source>
        <dbReference type="ARBA" id="ARBA00022884"/>
    </source>
</evidence>
<dbReference type="PANTHER" id="PTHR33992:SF1">
    <property type="entry name" value="RIBONUCLEASE P PROTEIN COMPONENT"/>
    <property type="match status" value="1"/>
</dbReference>
<evidence type="ECO:0000256" key="1">
    <source>
        <dbReference type="ARBA" id="ARBA00002663"/>
    </source>
</evidence>
<dbReference type="InterPro" id="IPR020568">
    <property type="entry name" value="Ribosomal_Su5_D2-typ_SF"/>
</dbReference>
<comment type="catalytic activity">
    <reaction evidence="7">
        <text>Endonucleolytic cleavage of RNA, removing 5'-extranucleotides from tRNA precursor.</text>
        <dbReference type="EC" id="3.1.26.5"/>
    </reaction>
</comment>
<dbReference type="RefSeq" id="WP_129520382.1">
    <property type="nucleotide sequence ID" value="NZ_SDPN01000011.1"/>
</dbReference>
<evidence type="ECO:0000256" key="8">
    <source>
        <dbReference type="NCBIfam" id="TIGR00188"/>
    </source>
</evidence>
<sequence>MLAKANRITSADDYRVIVRRGAKVAGAHTVSYVRSRESGTDARFGFIVSKKVGTAVRRNLVRRRLKAACADAVANGTTDLDVVVRALPSAADADWRSLQAEVAAAIATRGIRSRRDSGVRAAPTGAEVPIAVAAAARHAGSIDTVAVGTAESKGRHRA</sequence>
<dbReference type="HAMAP" id="MF_00227">
    <property type="entry name" value="RNase_P"/>
    <property type="match status" value="1"/>
</dbReference>
<keyword evidence="2 7" id="KW-0819">tRNA processing</keyword>
<keyword evidence="3 7" id="KW-0540">Nuclease</keyword>
<dbReference type="Proteomes" id="UP000293865">
    <property type="component" value="Unassembled WGS sequence"/>
</dbReference>